<accession>A0ABR5K657</accession>
<reference evidence="2 3" key="1">
    <citation type="submission" date="2015-09" db="EMBL/GenBank/DDBJ databases">
        <title>Draft genome sequence and assembly of Photorhabdus sp. VMG, a bacterial symbiont associated with Heterorhabditis zealandica.</title>
        <authorList>
            <person name="Naidoo S."/>
            <person name="Featherston J."/>
            <person name="Mothupi B."/>
            <person name="Gray V.M."/>
        </authorList>
    </citation>
    <scope>NUCLEOTIDE SEQUENCE [LARGE SCALE GENOMIC DNA]</scope>
    <source>
        <strain evidence="2 3">VMG</strain>
    </source>
</reference>
<feature type="non-terminal residue" evidence="2">
    <location>
        <position position="1"/>
    </location>
</feature>
<protein>
    <submittedName>
        <fullName evidence="2">Uncharacterized protein</fullName>
    </submittedName>
</protein>
<organism evidence="2 3">
    <name type="scientific">Photorhabdus heterorhabditis</name>
    <dbReference type="NCBI Taxonomy" id="880156"/>
    <lineage>
        <taxon>Bacteria</taxon>
        <taxon>Pseudomonadati</taxon>
        <taxon>Pseudomonadota</taxon>
        <taxon>Gammaproteobacteria</taxon>
        <taxon>Enterobacterales</taxon>
        <taxon>Morganellaceae</taxon>
        <taxon>Photorhabdus</taxon>
    </lineage>
</organism>
<keyword evidence="3" id="KW-1185">Reference proteome</keyword>
<dbReference type="EMBL" id="LJCS01000193">
    <property type="protein sequence ID" value="KOY60090.1"/>
    <property type="molecule type" value="Genomic_DNA"/>
</dbReference>
<name>A0ABR5K657_9GAMM</name>
<comment type="caution">
    <text evidence="2">The sequence shown here is derived from an EMBL/GenBank/DDBJ whole genome shotgun (WGS) entry which is preliminary data.</text>
</comment>
<evidence type="ECO:0000313" key="1">
    <source>
        <dbReference type="EMBL" id="KOY60075.1"/>
    </source>
</evidence>
<proteinExistence type="predicted"/>
<gene>
    <name evidence="2" type="ORF">AM629_21340</name>
    <name evidence="1" type="ORF">AM629_21405</name>
</gene>
<dbReference type="EMBL" id="LJCS01000204">
    <property type="protein sequence ID" value="KOY60075.1"/>
    <property type="molecule type" value="Genomic_DNA"/>
</dbReference>
<dbReference type="Proteomes" id="UP000037727">
    <property type="component" value="Unassembled WGS sequence"/>
</dbReference>
<sequence length="128" mass="13246">CITGGVFPLRGFGAADAKLVPFFLFDVPAGLAAGLRGDAFPLGGDIMQFANIARQCAAGDDLAVVIGHLRAIEGQIAAGQHFTGVTVCDLRFPDGPGVLIFIKVIAAAAIRHDGLVHAVFVVVRSVHL</sequence>
<evidence type="ECO:0000313" key="2">
    <source>
        <dbReference type="EMBL" id="KOY60090.1"/>
    </source>
</evidence>
<evidence type="ECO:0000313" key="3">
    <source>
        <dbReference type="Proteomes" id="UP000037727"/>
    </source>
</evidence>